<name>A0A0F9RPM5_9ZZZZ</name>
<proteinExistence type="predicted"/>
<sequence length="60" mass="7155">MPNNICTVETCENFRSRGDSLFCFADRKNWREVCKLNGIEEIDIPLNETYRLLEVFRNKI</sequence>
<gene>
    <name evidence="1" type="ORF">LCGC14_0570110</name>
</gene>
<dbReference type="EMBL" id="LAZR01000835">
    <property type="protein sequence ID" value="KKN56694.1"/>
    <property type="molecule type" value="Genomic_DNA"/>
</dbReference>
<accession>A0A0F9RPM5</accession>
<protein>
    <submittedName>
        <fullName evidence="1">Uncharacterized protein</fullName>
    </submittedName>
</protein>
<reference evidence="1" key="1">
    <citation type="journal article" date="2015" name="Nature">
        <title>Complex archaea that bridge the gap between prokaryotes and eukaryotes.</title>
        <authorList>
            <person name="Spang A."/>
            <person name="Saw J.H."/>
            <person name="Jorgensen S.L."/>
            <person name="Zaremba-Niedzwiedzka K."/>
            <person name="Martijn J."/>
            <person name="Lind A.E."/>
            <person name="van Eijk R."/>
            <person name="Schleper C."/>
            <person name="Guy L."/>
            <person name="Ettema T.J."/>
        </authorList>
    </citation>
    <scope>NUCLEOTIDE SEQUENCE</scope>
</reference>
<dbReference type="AlphaFoldDB" id="A0A0F9RPM5"/>
<comment type="caution">
    <text evidence="1">The sequence shown here is derived from an EMBL/GenBank/DDBJ whole genome shotgun (WGS) entry which is preliminary data.</text>
</comment>
<evidence type="ECO:0000313" key="1">
    <source>
        <dbReference type="EMBL" id="KKN56694.1"/>
    </source>
</evidence>
<organism evidence="1">
    <name type="scientific">marine sediment metagenome</name>
    <dbReference type="NCBI Taxonomy" id="412755"/>
    <lineage>
        <taxon>unclassified sequences</taxon>
        <taxon>metagenomes</taxon>
        <taxon>ecological metagenomes</taxon>
    </lineage>
</organism>